<accession>A0ABP9M7U5</accession>
<protein>
    <recommendedName>
        <fullName evidence="6">Adenosine 5'-phosphosulfate reductase</fullName>
        <shortName evidence="6">APS reductase</shortName>
        <ecNumber evidence="6">1.8.4.10</ecNumber>
    </recommendedName>
    <alternativeName>
        <fullName evidence="6">5'-adenylylsulfate reductase</fullName>
    </alternativeName>
    <alternativeName>
        <fullName evidence="6">Thioredoxin-dependent 5'-adenylylsulfate reductase</fullName>
    </alternativeName>
</protein>
<dbReference type="PANTHER" id="PTHR46482">
    <property type="entry name" value="5'-ADENYLYLSULFATE REDUCTASE 3, CHLOROPLASTIC"/>
    <property type="match status" value="1"/>
</dbReference>
<gene>
    <name evidence="6" type="primary">cysH</name>
    <name evidence="8" type="ORF">GCM10023337_15230</name>
</gene>
<dbReference type="Proteomes" id="UP001500227">
    <property type="component" value="Unassembled WGS sequence"/>
</dbReference>
<comment type="subcellular location">
    <subcellularLocation>
        <location evidence="6">Cytoplasm</location>
    </subcellularLocation>
</comment>
<dbReference type="SUPFAM" id="SSF52402">
    <property type="entry name" value="Adenine nucleotide alpha hydrolases-like"/>
    <property type="match status" value="1"/>
</dbReference>
<comment type="catalytic activity">
    <reaction evidence="6">
        <text>[thioredoxin]-disulfide + sulfite + AMP + 2 H(+) = adenosine 5'-phosphosulfate + [thioredoxin]-dithiol</text>
        <dbReference type="Rhea" id="RHEA:21976"/>
        <dbReference type="Rhea" id="RHEA-COMP:10698"/>
        <dbReference type="Rhea" id="RHEA-COMP:10700"/>
        <dbReference type="ChEBI" id="CHEBI:15378"/>
        <dbReference type="ChEBI" id="CHEBI:17359"/>
        <dbReference type="ChEBI" id="CHEBI:29950"/>
        <dbReference type="ChEBI" id="CHEBI:50058"/>
        <dbReference type="ChEBI" id="CHEBI:58243"/>
        <dbReference type="ChEBI" id="CHEBI:456215"/>
        <dbReference type="EC" id="1.8.4.10"/>
    </reaction>
</comment>
<dbReference type="InterPro" id="IPR004511">
    <property type="entry name" value="PAPS/APS_Rdtase"/>
</dbReference>
<keyword evidence="4 6" id="KW-0408">Iron</keyword>
<feature type="binding site" evidence="6">
    <location>
        <position position="213"/>
    </location>
    <ligand>
        <name>[4Fe-4S] cluster</name>
        <dbReference type="ChEBI" id="CHEBI:49883"/>
    </ligand>
</feature>
<evidence type="ECO:0000256" key="3">
    <source>
        <dbReference type="ARBA" id="ARBA00023002"/>
    </source>
</evidence>
<proteinExistence type="inferred from homology"/>
<evidence type="ECO:0000256" key="1">
    <source>
        <dbReference type="ARBA" id="ARBA00009732"/>
    </source>
</evidence>
<feature type="binding site" evidence="6">
    <location>
        <position position="130"/>
    </location>
    <ligand>
        <name>[4Fe-4S] cluster</name>
        <dbReference type="ChEBI" id="CHEBI:49883"/>
    </ligand>
</feature>
<feature type="active site" description="Nucleophile; cysteine thiosulfonate intermediate" evidence="6">
    <location>
        <position position="241"/>
    </location>
</feature>
<evidence type="ECO:0000256" key="4">
    <source>
        <dbReference type="ARBA" id="ARBA00023004"/>
    </source>
</evidence>
<keyword evidence="5 6" id="KW-0411">Iron-sulfur</keyword>
<keyword evidence="6" id="KW-0963">Cytoplasm</keyword>
<comment type="pathway">
    <text evidence="6">Sulfur metabolism; hydrogen sulfide biosynthesis; sulfite from sulfate.</text>
</comment>
<dbReference type="InterPro" id="IPR002500">
    <property type="entry name" value="PAPS_reduct_dom"/>
</dbReference>
<name>A0ABP9M7U5_9BURK</name>
<evidence type="ECO:0000256" key="2">
    <source>
        <dbReference type="ARBA" id="ARBA00022723"/>
    </source>
</evidence>
<evidence type="ECO:0000313" key="9">
    <source>
        <dbReference type="Proteomes" id="UP001500227"/>
    </source>
</evidence>
<dbReference type="NCBIfam" id="TIGR00434">
    <property type="entry name" value="cysH"/>
    <property type="match status" value="1"/>
</dbReference>
<dbReference type="RefSeq" id="WP_345370802.1">
    <property type="nucleotide sequence ID" value="NZ_BAABKD010000009.1"/>
</dbReference>
<evidence type="ECO:0000259" key="7">
    <source>
        <dbReference type="Pfam" id="PF01507"/>
    </source>
</evidence>
<dbReference type="PIRSF" id="PIRSF000857">
    <property type="entry name" value="PAPS_reductase"/>
    <property type="match status" value="1"/>
</dbReference>
<keyword evidence="3 6" id="KW-0560">Oxidoreductase</keyword>
<evidence type="ECO:0000313" key="8">
    <source>
        <dbReference type="EMBL" id="GAA5090631.1"/>
    </source>
</evidence>
<evidence type="ECO:0000256" key="5">
    <source>
        <dbReference type="ARBA" id="ARBA00023014"/>
    </source>
</evidence>
<comment type="function">
    <text evidence="6">Catalyzes the formation of sulfite from adenosine 5'-phosphosulfate (APS) using thioredoxin as an electron donor.</text>
</comment>
<dbReference type="EC" id="1.8.4.10" evidence="6"/>
<sequence>MSSFIPIQLWQIPPTTITQSVSLPPLIQNLEQQLSQIAQQHKKVVLANSLAVEDMVLTHAIAQLQLPIEIIVLDTGKLHTEALSYLDIVKKHYDHLTFAVYQPLPQSLQDFETTHDFLDIYQSLSVRKACCFARKIEPLQRALAHKTAWITGQRREQSPTRQQLPQREWDTAHNLEKFNPLADWTHEQVWAYIHAHSIPIHPLYHHGMPSIGCEPCTKPIRQGEDLRAGRWWWESQDSKECGLHANPTSSLS</sequence>
<comment type="similarity">
    <text evidence="1 6">Belongs to the PAPS reductase family. CysH subfamily.</text>
</comment>
<dbReference type="NCBIfam" id="NF002537">
    <property type="entry name" value="PRK02090.1"/>
    <property type="match status" value="1"/>
</dbReference>
<keyword evidence="2 6" id="KW-0479">Metal-binding</keyword>
<dbReference type="HAMAP" id="MF_00063">
    <property type="entry name" value="CysH"/>
    <property type="match status" value="1"/>
</dbReference>
<reference evidence="9" key="1">
    <citation type="journal article" date="2019" name="Int. J. Syst. Evol. Microbiol.">
        <title>The Global Catalogue of Microorganisms (GCM) 10K type strain sequencing project: providing services to taxonomists for standard genome sequencing and annotation.</title>
        <authorList>
            <consortium name="The Broad Institute Genomics Platform"/>
            <consortium name="The Broad Institute Genome Sequencing Center for Infectious Disease"/>
            <person name="Wu L."/>
            <person name="Ma J."/>
        </authorList>
    </citation>
    <scope>NUCLEOTIDE SEQUENCE [LARGE SCALE GENOMIC DNA]</scope>
    <source>
        <strain evidence="9">JCM 18423</strain>
    </source>
</reference>
<dbReference type="InterPro" id="IPR014729">
    <property type="entry name" value="Rossmann-like_a/b/a_fold"/>
</dbReference>
<dbReference type="Gene3D" id="3.40.50.620">
    <property type="entry name" value="HUPs"/>
    <property type="match status" value="1"/>
</dbReference>
<feature type="binding site" evidence="6">
    <location>
        <position position="131"/>
    </location>
    <ligand>
        <name>[4Fe-4S] cluster</name>
        <dbReference type="ChEBI" id="CHEBI:49883"/>
    </ligand>
</feature>
<dbReference type="PANTHER" id="PTHR46482:SF9">
    <property type="entry name" value="5'-ADENYLYLSULFATE REDUCTASE 1, CHLOROPLASTIC"/>
    <property type="match status" value="1"/>
</dbReference>
<dbReference type="CDD" id="cd23945">
    <property type="entry name" value="PAPS_reductase"/>
    <property type="match status" value="1"/>
</dbReference>
<feature type="binding site" evidence="6">
    <location>
        <position position="216"/>
    </location>
    <ligand>
        <name>[4Fe-4S] cluster</name>
        <dbReference type="ChEBI" id="CHEBI:49883"/>
    </ligand>
</feature>
<dbReference type="EMBL" id="BAABKD010000009">
    <property type="protein sequence ID" value="GAA5090631.1"/>
    <property type="molecule type" value="Genomic_DNA"/>
</dbReference>
<dbReference type="Pfam" id="PF01507">
    <property type="entry name" value="PAPS_reduct"/>
    <property type="match status" value="1"/>
</dbReference>
<evidence type="ECO:0000256" key="6">
    <source>
        <dbReference type="HAMAP-Rule" id="MF_00063"/>
    </source>
</evidence>
<keyword evidence="9" id="KW-1185">Reference proteome</keyword>
<comment type="cofactor">
    <cofactor evidence="6">
        <name>[4Fe-4S] cluster</name>
        <dbReference type="ChEBI" id="CHEBI:49883"/>
    </cofactor>
    <text evidence="6">Binds 1 [4Fe-4S] cluster per subunit.</text>
</comment>
<comment type="caution">
    <text evidence="8">The sequence shown here is derived from an EMBL/GenBank/DDBJ whole genome shotgun (WGS) entry which is preliminary data.</text>
</comment>
<feature type="domain" description="Phosphoadenosine phosphosulphate reductase" evidence="7">
    <location>
        <begin position="44"/>
        <end position="219"/>
    </location>
</feature>
<organism evidence="8 9">
    <name type="scientific">Paenalcaligenes hermetiae</name>
    <dbReference type="NCBI Taxonomy" id="1157987"/>
    <lineage>
        <taxon>Bacteria</taxon>
        <taxon>Pseudomonadati</taxon>
        <taxon>Pseudomonadota</taxon>
        <taxon>Betaproteobacteria</taxon>
        <taxon>Burkholderiales</taxon>
        <taxon>Alcaligenaceae</taxon>
        <taxon>Paenalcaligenes</taxon>
    </lineage>
</organism>